<dbReference type="InterPro" id="IPR029039">
    <property type="entry name" value="Flavoprotein-like_sf"/>
</dbReference>
<sequence length="163" mass="17549">MPNKAKLEIATLKGIPLYDEDIEVNEGIPQTVIVLQEQIAAADGLLLATPEYNNSIPGVLKNAIDWLSRPPSSIARTFGDRPVALMGASPGGFGTVLSQNAWLPVLRALGMRPWFGGRLLISRAHHVFNESGQTVDEAAHEQLRSFLAGFAEFIQASSSRAGD</sequence>
<dbReference type="RefSeq" id="WP_218131684.1">
    <property type="nucleotide sequence ID" value="NZ_FNOE01000043.1"/>
</dbReference>
<dbReference type="PANTHER" id="PTHR30543">
    <property type="entry name" value="CHROMATE REDUCTASE"/>
    <property type="match status" value="1"/>
</dbReference>
<name>A0A1H8UZ31_9PROT</name>
<dbReference type="GO" id="GO:0016491">
    <property type="term" value="F:oxidoreductase activity"/>
    <property type="evidence" value="ECO:0007669"/>
    <property type="project" value="InterPro"/>
</dbReference>
<feature type="domain" description="NADPH-dependent FMN reductase-like" evidence="1">
    <location>
        <begin position="4"/>
        <end position="125"/>
    </location>
</feature>
<evidence type="ECO:0000259" key="1">
    <source>
        <dbReference type="Pfam" id="PF03358"/>
    </source>
</evidence>
<reference evidence="3" key="1">
    <citation type="submission" date="2016-10" db="EMBL/GenBank/DDBJ databases">
        <authorList>
            <person name="Varghese N."/>
            <person name="Submissions S."/>
        </authorList>
    </citation>
    <scope>NUCLEOTIDE SEQUENCE [LARGE SCALE GENOMIC DNA]</scope>
    <source>
        <strain evidence="3">Nm76</strain>
    </source>
</reference>
<evidence type="ECO:0000313" key="3">
    <source>
        <dbReference type="Proteomes" id="UP000198814"/>
    </source>
</evidence>
<dbReference type="GO" id="GO:0010181">
    <property type="term" value="F:FMN binding"/>
    <property type="evidence" value="ECO:0007669"/>
    <property type="project" value="TreeGrafter"/>
</dbReference>
<dbReference type="InterPro" id="IPR050712">
    <property type="entry name" value="NAD(P)H-dep_reductase"/>
</dbReference>
<accession>A0A1H8UZ31</accession>
<keyword evidence="3" id="KW-1185">Reference proteome</keyword>
<dbReference type="Proteomes" id="UP000198814">
    <property type="component" value="Unassembled WGS sequence"/>
</dbReference>
<dbReference type="GO" id="GO:0005829">
    <property type="term" value="C:cytosol"/>
    <property type="evidence" value="ECO:0007669"/>
    <property type="project" value="TreeGrafter"/>
</dbReference>
<dbReference type="Gene3D" id="3.40.50.360">
    <property type="match status" value="1"/>
</dbReference>
<proteinExistence type="predicted"/>
<dbReference type="STRING" id="42354.SAMN05216333_14217"/>
<evidence type="ECO:0000313" key="2">
    <source>
        <dbReference type="EMBL" id="SEP08237.1"/>
    </source>
</evidence>
<dbReference type="InterPro" id="IPR005025">
    <property type="entry name" value="FMN_Rdtase-like_dom"/>
</dbReference>
<dbReference type="AlphaFoldDB" id="A0A1H8UZ31"/>
<organism evidence="2 3">
    <name type="scientific">Nitrosomonas oligotropha</name>
    <dbReference type="NCBI Taxonomy" id="42354"/>
    <lineage>
        <taxon>Bacteria</taxon>
        <taxon>Pseudomonadati</taxon>
        <taxon>Pseudomonadota</taxon>
        <taxon>Betaproteobacteria</taxon>
        <taxon>Nitrosomonadales</taxon>
        <taxon>Nitrosomonadaceae</taxon>
        <taxon>Nitrosomonas</taxon>
    </lineage>
</organism>
<dbReference type="EMBL" id="FODO01000042">
    <property type="protein sequence ID" value="SEP08237.1"/>
    <property type="molecule type" value="Genomic_DNA"/>
</dbReference>
<protein>
    <submittedName>
        <fullName evidence="2">NAD(P)H-dependent FMN reductase</fullName>
    </submittedName>
</protein>
<dbReference type="Pfam" id="PF03358">
    <property type="entry name" value="FMN_red"/>
    <property type="match status" value="1"/>
</dbReference>
<gene>
    <name evidence="2" type="ORF">SAMN05216333_14217</name>
</gene>
<dbReference type="SUPFAM" id="SSF52218">
    <property type="entry name" value="Flavoproteins"/>
    <property type="match status" value="1"/>
</dbReference>
<dbReference type="PANTHER" id="PTHR30543:SF21">
    <property type="entry name" value="NAD(P)H-DEPENDENT FMN REDUCTASE LOT6"/>
    <property type="match status" value="1"/>
</dbReference>